<keyword evidence="4 8" id="KW-0067">ATP-binding</keyword>
<dbReference type="SMART" id="SM00382">
    <property type="entry name" value="AAA"/>
    <property type="match status" value="1"/>
</dbReference>
<gene>
    <name evidence="8" type="ORF">FOE78_05985</name>
</gene>
<name>A0A516Q5Z4_9ACTN</name>
<dbReference type="Gene3D" id="3.40.50.300">
    <property type="entry name" value="P-loop containing nucleotide triphosphate hydrolases"/>
    <property type="match status" value="1"/>
</dbReference>
<proteinExistence type="predicted"/>
<protein>
    <submittedName>
        <fullName evidence="8">ABC transporter ATP-binding protein</fullName>
    </submittedName>
</protein>
<dbReference type="InterPro" id="IPR003593">
    <property type="entry name" value="AAA+_ATPase"/>
</dbReference>
<evidence type="ECO:0000313" key="9">
    <source>
        <dbReference type="Proteomes" id="UP000319263"/>
    </source>
</evidence>
<keyword evidence="9" id="KW-1185">Reference proteome</keyword>
<dbReference type="EMBL" id="CP041692">
    <property type="protein sequence ID" value="QDP98611.1"/>
    <property type="molecule type" value="Genomic_DNA"/>
</dbReference>
<dbReference type="CDD" id="cd03230">
    <property type="entry name" value="ABC_DR_subfamily_A"/>
    <property type="match status" value="1"/>
</dbReference>
<organism evidence="8 9">
    <name type="scientific">Microlunatus elymi</name>
    <dbReference type="NCBI Taxonomy" id="2596828"/>
    <lineage>
        <taxon>Bacteria</taxon>
        <taxon>Bacillati</taxon>
        <taxon>Actinomycetota</taxon>
        <taxon>Actinomycetes</taxon>
        <taxon>Propionibacteriales</taxon>
        <taxon>Propionibacteriaceae</taxon>
        <taxon>Microlunatus</taxon>
    </lineage>
</organism>
<feature type="region of interest" description="Disordered" evidence="6">
    <location>
        <begin position="309"/>
        <end position="338"/>
    </location>
</feature>
<keyword evidence="2" id="KW-0813">Transport</keyword>
<evidence type="ECO:0000256" key="6">
    <source>
        <dbReference type="SAM" id="MobiDB-lite"/>
    </source>
</evidence>
<dbReference type="GO" id="GO:0005886">
    <property type="term" value="C:plasma membrane"/>
    <property type="evidence" value="ECO:0007669"/>
    <property type="project" value="UniProtKB-SubCell"/>
</dbReference>
<dbReference type="OrthoDB" id="9804819at2"/>
<dbReference type="GO" id="GO:0046677">
    <property type="term" value="P:response to antibiotic"/>
    <property type="evidence" value="ECO:0007669"/>
    <property type="project" value="UniProtKB-KW"/>
</dbReference>
<evidence type="ECO:0000313" key="8">
    <source>
        <dbReference type="EMBL" id="QDP98611.1"/>
    </source>
</evidence>
<dbReference type="Proteomes" id="UP000319263">
    <property type="component" value="Chromosome"/>
</dbReference>
<reference evidence="8 9" key="1">
    <citation type="submission" date="2019-07" db="EMBL/GenBank/DDBJ databases">
        <title>Microlunatus dokdonensis sp. nov. isolated from the rhizospheric soil of the wild plant Elymus tsukushiensis.</title>
        <authorList>
            <person name="Ghim S.-Y."/>
            <person name="Hwang Y.-J."/>
            <person name="Son J.-S."/>
            <person name="Shin J.-H."/>
        </authorList>
    </citation>
    <scope>NUCLEOTIDE SEQUENCE [LARGE SCALE GENOMIC DNA]</scope>
    <source>
        <strain evidence="8 9">KUDC0627</strain>
    </source>
</reference>
<dbReference type="Pfam" id="PF00005">
    <property type="entry name" value="ABC_tran"/>
    <property type="match status" value="1"/>
</dbReference>
<comment type="subcellular location">
    <subcellularLocation>
        <location evidence="1">Cell membrane</location>
        <topology evidence="1">Peripheral membrane protein</topology>
    </subcellularLocation>
</comment>
<dbReference type="PANTHER" id="PTHR42711">
    <property type="entry name" value="ABC TRANSPORTER ATP-BINDING PROTEIN"/>
    <property type="match status" value="1"/>
</dbReference>
<dbReference type="InterPro" id="IPR050763">
    <property type="entry name" value="ABC_transporter_ATP-binding"/>
</dbReference>
<accession>A0A516Q5Z4</accession>
<keyword evidence="5" id="KW-0046">Antibiotic resistance</keyword>
<evidence type="ECO:0000259" key="7">
    <source>
        <dbReference type="PROSITE" id="PS50893"/>
    </source>
</evidence>
<evidence type="ECO:0000256" key="3">
    <source>
        <dbReference type="ARBA" id="ARBA00022741"/>
    </source>
</evidence>
<dbReference type="KEGG" id="mik:FOE78_05985"/>
<evidence type="ECO:0000256" key="2">
    <source>
        <dbReference type="ARBA" id="ARBA00022448"/>
    </source>
</evidence>
<feature type="domain" description="ABC transporter" evidence="7">
    <location>
        <begin position="22"/>
        <end position="245"/>
    </location>
</feature>
<sequence>MLEEPVGAGATTPGAEQPGSALELAGLHKAYGPVRAVDGVDLEVRRREIVAMLGPNGAGKSTINEMITGLVQPDSGRLSVLGRQPRVAVAEGRVGAMLQAGALLHDATTRDVLRLMHGLHRHPLPLDEVIERAELGDFLKTKSDKLSGGQAQRLRYALAIMPDPELLILDEPTVGMDVEVRRQFWASMRDFAADGRTVLFATHYLEEADEMADRIVVLNTGRVVADGTGAEIKSRVTGRVITVSPADVPAAELAALPAATGTERVGSRIKIKTADSDLTLRAMVQRYPQVCDIEVGSARLEDAFLALTGNQDQPEQDHLPIDDQRVDRTANQFSRSLR</sequence>
<dbReference type="InterPro" id="IPR003439">
    <property type="entry name" value="ABC_transporter-like_ATP-bd"/>
</dbReference>
<feature type="compositionally biased region" description="Basic and acidic residues" evidence="6">
    <location>
        <begin position="315"/>
        <end position="328"/>
    </location>
</feature>
<dbReference type="InterPro" id="IPR027417">
    <property type="entry name" value="P-loop_NTPase"/>
</dbReference>
<evidence type="ECO:0000256" key="1">
    <source>
        <dbReference type="ARBA" id="ARBA00004202"/>
    </source>
</evidence>
<evidence type="ECO:0000256" key="4">
    <source>
        <dbReference type="ARBA" id="ARBA00022840"/>
    </source>
</evidence>
<dbReference type="PROSITE" id="PS50893">
    <property type="entry name" value="ABC_TRANSPORTER_2"/>
    <property type="match status" value="1"/>
</dbReference>
<dbReference type="AlphaFoldDB" id="A0A516Q5Z4"/>
<dbReference type="PANTHER" id="PTHR42711:SF17">
    <property type="entry name" value="ABC TRANSPORTER ATP-BINDING PROTEIN"/>
    <property type="match status" value="1"/>
</dbReference>
<feature type="compositionally biased region" description="Polar residues" evidence="6">
    <location>
        <begin position="329"/>
        <end position="338"/>
    </location>
</feature>
<evidence type="ECO:0000256" key="5">
    <source>
        <dbReference type="ARBA" id="ARBA00023251"/>
    </source>
</evidence>
<dbReference type="GO" id="GO:0016887">
    <property type="term" value="F:ATP hydrolysis activity"/>
    <property type="evidence" value="ECO:0007669"/>
    <property type="project" value="InterPro"/>
</dbReference>
<keyword evidence="3" id="KW-0547">Nucleotide-binding</keyword>
<dbReference type="GO" id="GO:0005524">
    <property type="term" value="F:ATP binding"/>
    <property type="evidence" value="ECO:0007669"/>
    <property type="project" value="UniProtKB-KW"/>
</dbReference>
<dbReference type="SUPFAM" id="SSF52540">
    <property type="entry name" value="P-loop containing nucleoside triphosphate hydrolases"/>
    <property type="match status" value="1"/>
</dbReference>